<dbReference type="EMBL" id="OMOD01000197">
    <property type="protein sequence ID" value="SPF50039.1"/>
    <property type="molecule type" value="Genomic_DNA"/>
</dbReference>
<dbReference type="InterPro" id="IPR016176">
    <property type="entry name" value="Cbl-dep_enz_cat"/>
</dbReference>
<dbReference type="SUPFAM" id="SSF51703">
    <property type="entry name" value="Cobalamin (vitamin B12)-dependent enzymes"/>
    <property type="match status" value="1"/>
</dbReference>
<dbReference type="InterPro" id="IPR006098">
    <property type="entry name" value="MMCoA_mutase_a_cat"/>
</dbReference>
<evidence type="ECO:0000313" key="3">
    <source>
        <dbReference type="EMBL" id="SPF50039.1"/>
    </source>
</evidence>
<proteinExistence type="predicted"/>
<gene>
    <name evidence="3" type="ORF">SBA1_980042</name>
</gene>
<dbReference type="AlphaFoldDB" id="A0A2U3LE47"/>
<evidence type="ECO:0000259" key="2">
    <source>
        <dbReference type="Pfam" id="PF01642"/>
    </source>
</evidence>
<reference evidence="4" key="1">
    <citation type="submission" date="2018-02" db="EMBL/GenBank/DDBJ databases">
        <authorList>
            <person name="Hausmann B."/>
        </authorList>
    </citation>
    <scope>NUCLEOTIDE SEQUENCE [LARGE SCALE GENOMIC DNA]</scope>
    <source>
        <strain evidence="4">Peat soil MAG SbA1</strain>
    </source>
</reference>
<dbReference type="Proteomes" id="UP000238701">
    <property type="component" value="Unassembled WGS sequence"/>
</dbReference>
<dbReference type="GO" id="GO:0004494">
    <property type="term" value="F:methylmalonyl-CoA mutase activity"/>
    <property type="evidence" value="ECO:0007669"/>
    <property type="project" value="UniProtKB-EC"/>
</dbReference>
<dbReference type="GO" id="GO:0031419">
    <property type="term" value="F:cobalamin binding"/>
    <property type="evidence" value="ECO:0007669"/>
    <property type="project" value="InterPro"/>
</dbReference>
<dbReference type="Gene3D" id="3.20.20.240">
    <property type="entry name" value="Methylmalonyl-CoA mutase"/>
    <property type="match status" value="1"/>
</dbReference>
<evidence type="ECO:0000313" key="4">
    <source>
        <dbReference type="Proteomes" id="UP000238701"/>
    </source>
</evidence>
<dbReference type="EC" id="5.4.99.2" evidence="3"/>
<sequence length="574" mass="63513">MRLKIVDCKLQIADLRSPVESEICNLNSAIPWLTTMSEKTKNRPDVPAAEIETSSHIPVNPLYTPADLKGSDYESEVAYPGEYPFTRGVQATMYRGRLWTMRQYAGMGDAEESNKRYKYLLANGTTGLSVAFDLPTQIGLDSDHPLAGGEVGKVGVAIDSIEDMQRLFDGIELTKISTSMTINATASILLALYVAVARRQGADIRRLSGTVQNDVLKEYIARGTYIYPPRQAMRVITDMFAWANENVPDWNTISISGYHMREAGSTAVQEVAFTLGNGMAYVEAAIQAGLDVDQFAPRLSFFFNAHSNFLEEVAKFRAARRMWARIMREHFKAKNPRSWMLRFHTQTAGSTLTAQQPENNIVRTAIQALAAVLGGTQSLHTNSYDEALALPTEQAARIALRTQQIIAYESGAPQTIDPLAGSYYVDTLTNEIEKRAAEYLGKIEVLGGMLKAIERGFVQKEIQNAAYEYQGQVDQQEAIVVGVNRFEVEEEKPIPIQRIDPALETKQVERVRALRAKRDPGPWKATLAGVEDTARSGANLMPRILAAGEASATVGEISDAMRRVFGEYKEAVVI</sequence>
<dbReference type="NCBIfam" id="TIGR00641">
    <property type="entry name" value="acid_CoA_mut_N"/>
    <property type="match status" value="1"/>
</dbReference>
<dbReference type="CDD" id="cd03680">
    <property type="entry name" value="MM_CoA_mutase_ICM_like"/>
    <property type="match status" value="1"/>
</dbReference>
<feature type="domain" description="Methylmalonyl-CoA mutase alpha/beta chain catalytic" evidence="2">
    <location>
        <begin position="53"/>
        <end position="567"/>
    </location>
</feature>
<dbReference type="InterPro" id="IPR006099">
    <property type="entry name" value="MeMalonylCoA_mutase_a/b_cat"/>
</dbReference>
<dbReference type="Pfam" id="PF01642">
    <property type="entry name" value="MM_CoA_mutase"/>
    <property type="match status" value="1"/>
</dbReference>
<organism evidence="3 4">
    <name type="scientific">Candidatus Sulfotelmatobacter kueseliae</name>
    <dbReference type="NCBI Taxonomy" id="2042962"/>
    <lineage>
        <taxon>Bacteria</taxon>
        <taxon>Pseudomonadati</taxon>
        <taxon>Acidobacteriota</taxon>
        <taxon>Terriglobia</taxon>
        <taxon>Terriglobales</taxon>
        <taxon>Candidatus Korobacteraceae</taxon>
        <taxon>Candidatus Sulfotelmatobacter</taxon>
    </lineage>
</organism>
<accession>A0A2U3LE47</accession>
<dbReference type="PANTHER" id="PTHR48101:SF1">
    <property type="entry name" value="METHYLMALONYL-COA MUTASE, LARGE SUBUNIT"/>
    <property type="match status" value="1"/>
</dbReference>
<dbReference type="PANTHER" id="PTHR48101">
    <property type="entry name" value="METHYLMALONYL-COA MUTASE, MITOCHONDRIAL-RELATED"/>
    <property type="match status" value="1"/>
</dbReference>
<name>A0A2U3LE47_9BACT</name>
<protein>
    <submittedName>
        <fullName evidence="3">Methylmalonyl-CoA mutase</fullName>
        <ecNumber evidence="3">5.4.99.2</ecNumber>
    </submittedName>
</protein>
<evidence type="ECO:0000256" key="1">
    <source>
        <dbReference type="ARBA" id="ARBA00023235"/>
    </source>
</evidence>
<keyword evidence="1 3" id="KW-0413">Isomerase</keyword>